<feature type="compositionally biased region" description="Acidic residues" evidence="1">
    <location>
        <begin position="537"/>
        <end position="546"/>
    </location>
</feature>
<name>A0AB38YP57_VEIPA</name>
<proteinExistence type="predicted"/>
<protein>
    <submittedName>
        <fullName evidence="2">Uncharacterized protein</fullName>
    </submittedName>
</protein>
<sequence length="662" mass="74603">MKYWEFPGGFGLTPTGSNGAGIETFLDNIPMSLTREVLQNSIDAHQKDLDAPVRVEFKFETIQAKEILGENELIDDILPKAERFWKEKNNADTLHYLETFKSVLTSETIDMLVISDYNTTGLNNKNFASLIEGDAYSEKTDETSAGSKGIGKAAPFAASNLRTVFYNSKSTNDGDKFAGVINFVSYRDDEKVSFDGSTASYITQSRGRLFSDIEVPTRFTQNRQQYGTDLYVMGLKKIENWKEKIILAVLNNFLVALQNNKLEVIVDDETINELTLSDYLNSIKETLRIGKYVLSTDERNTFYNTYSYYLALSSENKKIFTIPEEWIEEYSFIEDTNDATLYLVLDEEHPTRRVLQTRRSGMTIFERNRINGSIPFSGVFYATGRELNIFLKNLENVNHDNWSSDREDDSNRKKTEQFLKALYHWYKEKVEEGFGNEDGEAIKAFGLNELLPMMAPKDGDADKIEDSGITSRVSNVVIKEKASKPSVTDEASESKTLDRIMAEIELGDGDSTGSGSERKGEGGGNSADNQYGHGEDEPGEQGEVDGGDPSVSVKFTEVNNPDYLKMKIIDVDSDNGMYRLIGITTKRKTRLGFSFQSIGENGVAYNKTIKDISSKSENQVTLHGSKKFSVEDLEVNKRFIVDFTIEDHMRVKMKGVTYELKG</sequence>
<dbReference type="RefSeq" id="WP_004694457.1">
    <property type="nucleotide sequence ID" value="NZ_CP133463.1"/>
</dbReference>
<organism evidence="2 3">
    <name type="scientific">Veillonella parvula</name>
    <name type="common">Staphylococcus parvulus</name>
    <dbReference type="NCBI Taxonomy" id="29466"/>
    <lineage>
        <taxon>Bacteria</taxon>
        <taxon>Bacillati</taxon>
        <taxon>Bacillota</taxon>
        <taxon>Negativicutes</taxon>
        <taxon>Veillonellales</taxon>
        <taxon>Veillonellaceae</taxon>
        <taxon>Veillonella</taxon>
    </lineage>
</organism>
<reference evidence="2" key="1">
    <citation type="submission" date="2023-08" db="EMBL/GenBank/DDBJ databases">
        <title>Veillonella_parvula_DSM 2007_complete_genome_hifiasm_Zymo_Research_D6332.</title>
        <authorList>
            <person name="Damerum A."/>
        </authorList>
    </citation>
    <scope>NUCLEOTIDE SEQUENCE</scope>
    <source>
        <strain evidence="2">DSM 2007</strain>
    </source>
</reference>
<dbReference type="AlphaFoldDB" id="A0AB38YP57"/>
<accession>A0AB38YP57</accession>
<evidence type="ECO:0000313" key="3">
    <source>
        <dbReference type="Proteomes" id="UP001228955"/>
    </source>
</evidence>
<evidence type="ECO:0000313" key="2">
    <source>
        <dbReference type="EMBL" id="WMS19667.1"/>
    </source>
</evidence>
<dbReference type="Proteomes" id="UP001228955">
    <property type="component" value="Chromosome"/>
</dbReference>
<gene>
    <name evidence="2" type="ORF">RDV51_09580</name>
</gene>
<feature type="region of interest" description="Disordered" evidence="1">
    <location>
        <begin position="504"/>
        <end position="552"/>
    </location>
</feature>
<dbReference type="EMBL" id="CP133463">
    <property type="protein sequence ID" value="WMS19667.1"/>
    <property type="molecule type" value="Genomic_DNA"/>
</dbReference>
<evidence type="ECO:0000256" key="1">
    <source>
        <dbReference type="SAM" id="MobiDB-lite"/>
    </source>
</evidence>